<name>A0A8X6T019_TRICX</name>
<evidence type="ECO:0000313" key="2">
    <source>
        <dbReference type="Proteomes" id="UP000887159"/>
    </source>
</evidence>
<proteinExistence type="predicted"/>
<evidence type="ECO:0000313" key="1">
    <source>
        <dbReference type="EMBL" id="GFY18612.1"/>
    </source>
</evidence>
<dbReference type="EMBL" id="BMAU01021349">
    <property type="protein sequence ID" value="GFY18612.1"/>
    <property type="molecule type" value="Genomic_DNA"/>
</dbReference>
<gene>
    <name evidence="1" type="ORF">TNCV_2398371</name>
</gene>
<accession>A0A8X6T019</accession>
<protein>
    <submittedName>
        <fullName evidence="1">Uncharacterized protein</fullName>
    </submittedName>
</protein>
<reference evidence="1" key="1">
    <citation type="submission" date="2020-08" db="EMBL/GenBank/DDBJ databases">
        <title>Multicomponent nature underlies the extraordinary mechanical properties of spider dragline silk.</title>
        <authorList>
            <person name="Kono N."/>
            <person name="Nakamura H."/>
            <person name="Mori M."/>
            <person name="Yoshida Y."/>
            <person name="Ohtoshi R."/>
            <person name="Malay A.D."/>
            <person name="Moran D.A.P."/>
            <person name="Tomita M."/>
            <person name="Numata K."/>
            <person name="Arakawa K."/>
        </authorList>
    </citation>
    <scope>NUCLEOTIDE SEQUENCE</scope>
</reference>
<dbReference type="Proteomes" id="UP000887159">
    <property type="component" value="Unassembled WGS sequence"/>
</dbReference>
<dbReference type="AlphaFoldDB" id="A0A8X6T019"/>
<sequence length="94" mass="10700">MSKAGLLFESFGFPFRITLWRISELDFTASERKRKKKTRNISTLKSISNRKTTKAEGEETYLASLSLKEFRILPPHSASSTPKTKTSFSTVQLL</sequence>
<keyword evidence="2" id="KW-1185">Reference proteome</keyword>
<comment type="caution">
    <text evidence="1">The sequence shown here is derived from an EMBL/GenBank/DDBJ whole genome shotgun (WGS) entry which is preliminary data.</text>
</comment>
<organism evidence="1 2">
    <name type="scientific">Trichonephila clavipes</name>
    <name type="common">Golden silk orbweaver</name>
    <name type="synonym">Nephila clavipes</name>
    <dbReference type="NCBI Taxonomy" id="2585209"/>
    <lineage>
        <taxon>Eukaryota</taxon>
        <taxon>Metazoa</taxon>
        <taxon>Ecdysozoa</taxon>
        <taxon>Arthropoda</taxon>
        <taxon>Chelicerata</taxon>
        <taxon>Arachnida</taxon>
        <taxon>Araneae</taxon>
        <taxon>Araneomorphae</taxon>
        <taxon>Entelegynae</taxon>
        <taxon>Araneoidea</taxon>
        <taxon>Nephilidae</taxon>
        <taxon>Trichonephila</taxon>
    </lineage>
</organism>